<evidence type="ECO:0000313" key="3">
    <source>
        <dbReference type="EMBL" id="KAF2728140.1"/>
    </source>
</evidence>
<sequence>MWQPLGPEVEAKTATWRPSPTERGTFNILSSCVLTLALCVWTALHLNIPEHGKVHQQTWRKCGWLAIGLFAPEFIFVTAFYQKIESNRFKRHMQHALASHSLPQQSRTPTLVSRDGRSHGTCRDEERRGKAARDQESALERHHDWSSTHCQYAAMGGFAFDTASLDANFLPNDRTRMALTPQGLLELVREEVYLLPDISAEEIHDKSKANWFTKGLVCLQATWFCVQIFARFGQHLPISALELNTFAHAFCCLVTYVLWWDKPFDIDQPTIIPVVDARAQKLCAAMCMRSPVGMLMLTNH</sequence>
<feature type="transmembrane region" description="Helical" evidence="2">
    <location>
        <begin position="64"/>
        <end position="81"/>
    </location>
</feature>
<proteinExistence type="predicted"/>
<dbReference type="PANTHER" id="PTHR35043:SF9">
    <property type="match status" value="1"/>
</dbReference>
<accession>A0A9P4QM12</accession>
<reference evidence="3" key="1">
    <citation type="journal article" date="2020" name="Stud. Mycol.">
        <title>101 Dothideomycetes genomes: a test case for predicting lifestyles and emergence of pathogens.</title>
        <authorList>
            <person name="Haridas S."/>
            <person name="Albert R."/>
            <person name="Binder M."/>
            <person name="Bloem J."/>
            <person name="Labutti K."/>
            <person name="Salamov A."/>
            <person name="Andreopoulos B."/>
            <person name="Baker S."/>
            <person name="Barry K."/>
            <person name="Bills G."/>
            <person name="Bluhm B."/>
            <person name="Cannon C."/>
            <person name="Castanera R."/>
            <person name="Culley D."/>
            <person name="Daum C."/>
            <person name="Ezra D."/>
            <person name="Gonzalez J."/>
            <person name="Henrissat B."/>
            <person name="Kuo A."/>
            <person name="Liang C."/>
            <person name="Lipzen A."/>
            <person name="Lutzoni F."/>
            <person name="Magnuson J."/>
            <person name="Mondo S."/>
            <person name="Nolan M."/>
            <person name="Ohm R."/>
            <person name="Pangilinan J."/>
            <person name="Park H.-J."/>
            <person name="Ramirez L."/>
            <person name="Alfaro M."/>
            <person name="Sun H."/>
            <person name="Tritt A."/>
            <person name="Yoshinaga Y."/>
            <person name="Zwiers L.-H."/>
            <person name="Turgeon B."/>
            <person name="Goodwin S."/>
            <person name="Spatafora J."/>
            <person name="Crous P."/>
            <person name="Grigoriev I."/>
        </authorList>
    </citation>
    <scope>NUCLEOTIDE SEQUENCE</scope>
    <source>
        <strain evidence="3">CBS 125425</strain>
    </source>
</reference>
<dbReference type="AlphaFoldDB" id="A0A9P4QM12"/>
<dbReference type="EMBL" id="ML996293">
    <property type="protein sequence ID" value="KAF2728140.1"/>
    <property type="molecule type" value="Genomic_DNA"/>
</dbReference>
<feature type="compositionally biased region" description="Basic and acidic residues" evidence="1">
    <location>
        <begin position="114"/>
        <end position="138"/>
    </location>
</feature>
<feature type="compositionally biased region" description="Polar residues" evidence="1">
    <location>
        <begin position="101"/>
        <end position="111"/>
    </location>
</feature>
<organism evidence="3 4">
    <name type="scientific">Polyplosphaeria fusca</name>
    <dbReference type="NCBI Taxonomy" id="682080"/>
    <lineage>
        <taxon>Eukaryota</taxon>
        <taxon>Fungi</taxon>
        <taxon>Dikarya</taxon>
        <taxon>Ascomycota</taxon>
        <taxon>Pezizomycotina</taxon>
        <taxon>Dothideomycetes</taxon>
        <taxon>Pleosporomycetidae</taxon>
        <taxon>Pleosporales</taxon>
        <taxon>Tetraplosphaeriaceae</taxon>
        <taxon>Polyplosphaeria</taxon>
    </lineage>
</organism>
<dbReference type="PANTHER" id="PTHR35043">
    <property type="entry name" value="TRANSCRIPTION FACTOR DOMAIN-CONTAINING PROTEIN"/>
    <property type="match status" value="1"/>
</dbReference>
<dbReference type="Proteomes" id="UP000799444">
    <property type="component" value="Unassembled WGS sequence"/>
</dbReference>
<protein>
    <submittedName>
        <fullName evidence="3">Uncharacterized protein</fullName>
    </submittedName>
</protein>
<comment type="caution">
    <text evidence="3">The sequence shown here is derived from an EMBL/GenBank/DDBJ whole genome shotgun (WGS) entry which is preliminary data.</text>
</comment>
<feature type="transmembrane region" description="Helical" evidence="2">
    <location>
        <begin position="26"/>
        <end position="44"/>
    </location>
</feature>
<keyword evidence="2" id="KW-0812">Transmembrane</keyword>
<keyword evidence="4" id="KW-1185">Reference proteome</keyword>
<evidence type="ECO:0000256" key="1">
    <source>
        <dbReference type="SAM" id="MobiDB-lite"/>
    </source>
</evidence>
<evidence type="ECO:0000256" key="2">
    <source>
        <dbReference type="SAM" id="Phobius"/>
    </source>
</evidence>
<dbReference type="OrthoDB" id="3061561at2759"/>
<evidence type="ECO:0000313" key="4">
    <source>
        <dbReference type="Proteomes" id="UP000799444"/>
    </source>
</evidence>
<name>A0A9P4QM12_9PLEO</name>
<keyword evidence="2" id="KW-1133">Transmembrane helix</keyword>
<gene>
    <name evidence="3" type="ORF">EJ04DRAFT_504545</name>
</gene>
<feature type="region of interest" description="Disordered" evidence="1">
    <location>
        <begin position="97"/>
        <end position="138"/>
    </location>
</feature>
<keyword evidence="2" id="KW-0472">Membrane</keyword>